<dbReference type="AlphaFoldDB" id="A0A454XWR5"/>
<accession>A0A8R1V2Z8</accession>
<dbReference type="EnsemblMetazoa" id="PPA44905.1">
    <property type="protein sequence ID" value="PPA44905.1"/>
    <property type="gene ID" value="WBGene00283274"/>
</dbReference>
<name>A0A454XWR5_PRIPA</name>
<sequence>MRIFILSFFFSLGSAVRISIPASTITIDNLLKEARCQSYCFTQCFKIHFDQLTTTFCESCKSTCESARRTASRKRIQAFLTPSLIVSDRKKGEIELDVTLSTACEQCLIVLEYRFIHGSAENTVSKWIPFQIVTPGVYSFGGLSLDSAYQFRTHLIYLWHSKKIFLTQWADLTDEP</sequence>
<dbReference type="Proteomes" id="UP000005239">
    <property type="component" value="Unassembled WGS sequence"/>
</dbReference>
<keyword evidence="2" id="KW-1185">Reference proteome</keyword>
<proteinExistence type="predicted"/>
<accession>A0A454XWR5</accession>
<organism evidence="1 2">
    <name type="scientific">Pristionchus pacificus</name>
    <name type="common">Parasitic nematode worm</name>
    <dbReference type="NCBI Taxonomy" id="54126"/>
    <lineage>
        <taxon>Eukaryota</taxon>
        <taxon>Metazoa</taxon>
        <taxon>Ecdysozoa</taxon>
        <taxon>Nematoda</taxon>
        <taxon>Chromadorea</taxon>
        <taxon>Rhabditida</taxon>
        <taxon>Rhabditina</taxon>
        <taxon>Diplogasteromorpha</taxon>
        <taxon>Diplogasteroidea</taxon>
        <taxon>Neodiplogasteridae</taxon>
        <taxon>Pristionchus</taxon>
    </lineage>
</organism>
<gene>
    <name evidence="1" type="primary">WBGene00283274</name>
</gene>
<evidence type="ECO:0000313" key="2">
    <source>
        <dbReference type="Proteomes" id="UP000005239"/>
    </source>
</evidence>
<evidence type="ECO:0000313" key="1">
    <source>
        <dbReference type="EnsemblMetazoa" id="PPA44905.1"/>
    </source>
</evidence>
<protein>
    <submittedName>
        <fullName evidence="1">Uncharacterized protein</fullName>
    </submittedName>
</protein>
<reference evidence="2" key="1">
    <citation type="journal article" date="2008" name="Nat. Genet.">
        <title>The Pristionchus pacificus genome provides a unique perspective on nematode lifestyle and parasitism.</title>
        <authorList>
            <person name="Dieterich C."/>
            <person name="Clifton S.W."/>
            <person name="Schuster L.N."/>
            <person name="Chinwalla A."/>
            <person name="Delehaunty K."/>
            <person name="Dinkelacker I."/>
            <person name="Fulton L."/>
            <person name="Fulton R."/>
            <person name="Godfrey J."/>
            <person name="Minx P."/>
            <person name="Mitreva M."/>
            <person name="Roeseler W."/>
            <person name="Tian H."/>
            <person name="Witte H."/>
            <person name="Yang S.P."/>
            <person name="Wilson R.K."/>
            <person name="Sommer R.J."/>
        </authorList>
    </citation>
    <scope>NUCLEOTIDE SEQUENCE [LARGE SCALE GENOMIC DNA]</scope>
    <source>
        <strain evidence="2">PS312</strain>
    </source>
</reference>
<reference evidence="1" key="2">
    <citation type="submission" date="2022-06" db="UniProtKB">
        <authorList>
            <consortium name="EnsemblMetazoa"/>
        </authorList>
    </citation>
    <scope>IDENTIFICATION</scope>
    <source>
        <strain evidence="1">PS312</strain>
    </source>
</reference>